<feature type="transmembrane region" description="Helical" evidence="2">
    <location>
        <begin position="160"/>
        <end position="181"/>
    </location>
</feature>
<name>A0AAN6TSB1_9PEZI</name>
<reference evidence="3" key="2">
    <citation type="submission" date="2023-05" db="EMBL/GenBank/DDBJ databases">
        <authorList>
            <consortium name="Lawrence Berkeley National Laboratory"/>
            <person name="Steindorff A."/>
            <person name="Hensen N."/>
            <person name="Bonometti L."/>
            <person name="Westerberg I."/>
            <person name="Brannstrom I.O."/>
            <person name="Guillou S."/>
            <person name="Cros-Aarteil S."/>
            <person name="Calhoun S."/>
            <person name="Haridas S."/>
            <person name="Kuo A."/>
            <person name="Mondo S."/>
            <person name="Pangilinan J."/>
            <person name="Riley R."/>
            <person name="Labutti K."/>
            <person name="Andreopoulos B."/>
            <person name="Lipzen A."/>
            <person name="Chen C."/>
            <person name="Yanf M."/>
            <person name="Daum C."/>
            <person name="Ng V."/>
            <person name="Clum A."/>
            <person name="Ohm R."/>
            <person name="Martin F."/>
            <person name="Silar P."/>
            <person name="Natvig D."/>
            <person name="Lalanne C."/>
            <person name="Gautier V."/>
            <person name="Ament-Velasquez S.L."/>
            <person name="Kruys A."/>
            <person name="Hutchinson M.I."/>
            <person name="Powell A.J."/>
            <person name="Barry K."/>
            <person name="Miller A.N."/>
            <person name="Grigoriev I.V."/>
            <person name="Debuchy R."/>
            <person name="Gladieux P."/>
            <person name="Thoren M.H."/>
            <person name="Johannesson H."/>
        </authorList>
    </citation>
    <scope>NUCLEOTIDE SEQUENCE</scope>
    <source>
        <strain evidence="3">CBS 731.68</strain>
    </source>
</reference>
<evidence type="ECO:0000256" key="1">
    <source>
        <dbReference type="SAM" id="MobiDB-lite"/>
    </source>
</evidence>
<keyword evidence="4" id="KW-1185">Reference proteome</keyword>
<gene>
    <name evidence="3" type="ORF">N657DRAFT_246325</name>
</gene>
<dbReference type="RefSeq" id="XP_062643578.1">
    <property type="nucleotide sequence ID" value="XM_062786409.1"/>
</dbReference>
<evidence type="ECO:0000313" key="3">
    <source>
        <dbReference type="EMBL" id="KAK4119805.1"/>
    </source>
</evidence>
<keyword evidence="2" id="KW-1133">Transmembrane helix</keyword>
<proteinExistence type="predicted"/>
<sequence length="215" mass="22683">MTLNMKPAHDDADSSPKATCTPPKLPYEPSPSSVPVVSLKLNSKQLDCPTQGRSKQTRKRVRINTLAATIRQAGFQGKTPSNHTRLGSLVLINRCITTILLSTILLLRGILPGEHVRVESRLSGNEGSRLAGAGALGACGSSRVDRLARSGALLGHWIDVLGLVVVVLGQLVVAALLGSFFRGDLLLDHAPGIFHRACCEAQLGAGFGVVGLDIL</sequence>
<dbReference type="AlphaFoldDB" id="A0AAN6TSB1"/>
<evidence type="ECO:0000256" key="2">
    <source>
        <dbReference type="SAM" id="Phobius"/>
    </source>
</evidence>
<dbReference type="Proteomes" id="UP001302602">
    <property type="component" value="Unassembled WGS sequence"/>
</dbReference>
<comment type="caution">
    <text evidence="3">The sequence shown here is derived from an EMBL/GenBank/DDBJ whole genome shotgun (WGS) entry which is preliminary data.</text>
</comment>
<keyword evidence="2" id="KW-0812">Transmembrane</keyword>
<reference evidence="3" key="1">
    <citation type="journal article" date="2023" name="Mol. Phylogenet. Evol.">
        <title>Genome-scale phylogeny and comparative genomics of the fungal order Sordariales.</title>
        <authorList>
            <person name="Hensen N."/>
            <person name="Bonometti L."/>
            <person name="Westerberg I."/>
            <person name="Brannstrom I.O."/>
            <person name="Guillou S."/>
            <person name="Cros-Aarteil S."/>
            <person name="Calhoun S."/>
            <person name="Haridas S."/>
            <person name="Kuo A."/>
            <person name="Mondo S."/>
            <person name="Pangilinan J."/>
            <person name="Riley R."/>
            <person name="LaButti K."/>
            <person name="Andreopoulos B."/>
            <person name="Lipzen A."/>
            <person name="Chen C."/>
            <person name="Yan M."/>
            <person name="Daum C."/>
            <person name="Ng V."/>
            <person name="Clum A."/>
            <person name="Steindorff A."/>
            <person name="Ohm R.A."/>
            <person name="Martin F."/>
            <person name="Silar P."/>
            <person name="Natvig D.O."/>
            <person name="Lalanne C."/>
            <person name="Gautier V."/>
            <person name="Ament-Velasquez S.L."/>
            <person name="Kruys A."/>
            <person name="Hutchinson M.I."/>
            <person name="Powell A.J."/>
            <person name="Barry K."/>
            <person name="Miller A.N."/>
            <person name="Grigoriev I.V."/>
            <person name="Debuchy R."/>
            <person name="Gladieux P."/>
            <person name="Hiltunen Thoren M."/>
            <person name="Johannesson H."/>
        </authorList>
    </citation>
    <scope>NUCLEOTIDE SEQUENCE</scope>
    <source>
        <strain evidence="3">CBS 731.68</strain>
    </source>
</reference>
<feature type="region of interest" description="Disordered" evidence="1">
    <location>
        <begin position="1"/>
        <end position="33"/>
    </location>
</feature>
<dbReference type="GeneID" id="87823175"/>
<organism evidence="3 4">
    <name type="scientific">Parathielavia appendiculata</name>
    <dbReference type="NCBI Taxonomy" id="2587402"/>
    <lineage>
        <taxon>Eukaryota</taxon>
        <taxon>Fungi</taxon>
        <taxon>Dikarya</taxon>
        <taxon>Ascomycota</taxon>
        <taxon>Pezizomycotina</taxon>
        <taxon>Sordariomycetes</taxon>
        <taxon>Sordariomycetidae</taxon>
        <taxon>Sordariales</taxon>
        <taxon>Chaetomiaceae</taxon>
        <taxon>Parathielavia</taxon>
    </lineage>
</organism>
<protein>
    <submittedName>
        <fullName evidence="3">Uncharacterized protein</fullName>
    </submittedName>
</protein>
<dbReference type="EMBL" id="MU853244">
    <property type="protein sequence ID" value="KAK4119805.1"/>
    <property type="molecule type" value="Genomic_DNA"/>
</dbReference>
<accession>A0AAN6TSB1</accession>
<keyword evidence="2" id="KW-0472">Membrane</keyword>
<evidence type="ECO:0000313" key="4">
    <source>
        <dbReference type="Proteomes" id="UP001302602"/>
    </source>
</evidence>